<dbReference type="Proteomes" id="UP001175001">
    <property type="component" value="Unassembled WGS sequence"/>
</dbReference>
<evidence type="ECO:0000313" key="4">
    <source>
        <dbReference type="Proteomes" id="UP001175001"/>
    </source>
</evidence>
<keyword evidence="4" id="KW-1185">Reference proteome</keyword>
<feature type="compositionally biased region" description="Basic and acidic residues" evidence="2">
    <location>
        <begin position="264"/>
        <end position="273"/>
    </location>
</feature>
<sequence length="355" mass="39219">MSGLSKLRAYAGLESPDAAKNHLFVNPRSRRPISAAEVSIPGANTTDSKAYHRLGTGRLRLLSDDDSEVDSFEGQDFSLNAKIATLERMNAKLKDENRKFELTTSQLKGDNDKLKSEIDKIKSENNQLKEDNDKLKGEKIKLKDNNIKLTHNIGDLKDDNALLDGENNKLKGENIKLNEDNEKLKDKNDSLESQLSCHDDLISSLKDEISERGATLNSSRNFAHEVIVGFLTSGYNLPDGLPDHLTATYENAMEMVKSITKELGPKKLPKHDAGPGSSMSPTISGKSTDGSNGRVRKGPLLDEPVAKRLKRVHDLQCASQSTDDDILRAKDSEMDDETSLRSFSSDTADDDHEEV</sequence>
<comment type="caution">
    <text evidence="3">The sequence shown here is derived from an EMBL/GenBank/DDBJ whole genome shotgun (WGS) entry which is preliminary data.</text>
</comment>
<organism evidence="3 4">
    <name type="scientific">Lasiodiplodia hormozganensis</name>
    <dbReference type="NCBI Taxonomy" id="869390"/>
    <lineage>
        <taxon>Eukaryota</taxon>
        <taxon>Fungi</taxon>
        <taxon>Dikarya</taxon>
        <taxon>Ascomycota</taxon>
        <taxon>Pezizomycotina</taxon>
        <taxon>Dothideomycetes</taxon>
        <taxon>Dothideomycetes incertae sedis</taxon>
        <taxon>Botryosphaeriales</taxon>
        <taxon>Botryosphaeriaceae</taxon>
        <taxon>Lasiodiplodia</taxon>
    </lineage>
</organism>
<dbReference type="EMBL" id="JAUJDW010000227">
    <property type="protein sequence ID" value="KAK0610227.1"/>
    <property type="molecule type" value="Genomic_DNA"/>
</dbReference>
<evidence type="ECO:0000256" key="2">
    <source>
        <dbReference type="SAM" id="MobiDB-lite"/>
    </source>
</evidence>
<dbReference type="AlphaFoldDB" id="A0AA39W9S2"/>
<feature type="region of interest" description="Disordered" evidence="2">
    <location>
        <begin position="264"/>
        <end position="355"/>
    </location>
</feature>
<evidence type="ECO:0000256" key="1">
    <source>
        <dbReference type="SAM" id="Coils"/>
    </source>
</evidence>
<keyword evidence="1" id="KW-0175">Coiled coil</keyword>
<feature type="coiled-coil region" evidence="1">
    <location>
        <begin position="79"/>
        <end position="208"/>
    </location>
</feature>
<name>A0AA39W9S2_9PEZI</name>
<accession>A0AA39W9S2</accession>
<evidence type="ECO:0000313" key="3">
    <source>
        <dbReference type="EMBL" id="KAK0610227.1"/>
    </source>
</evidence>
<dbReference type="Gene3D" id="1.10.287.1490">
    <property type="match status" value="1"/>
</dbReference>
<protein>
    <submittedName>
        <fullName evidence="3">Chromosome partition protein Smc</fullName>
    </submittedName>
</protein>
<reference evidence="3" key="1">
    <citation type="submission" date="2023-06" db="EMBL/GenBank/DDBJ databases">
        <title>Multi-omics analyses reveal the molecular pathogenesis toolkit of Lasiodiplodia hormozganensis, a cross-kingdom pathogen.</title>
        <authorList>
            <person name="Felix C."/>
            <person name="Meneses R."/>
            <person name="Goncalves M.F.M."/>
            <person name="Tilleman L."/>
            <person name="Duarte A.S."/>
            <person name="Jorrin-Novo J.V."/>
            <person name="Van De Peer Y."/>
            <person name="Deforce D."/>
            <person name="Van Nieuwerburgh F."/>
            <person name="Esteves A.C."/>
            <person name="Alves A."/>
        </authorList>
    </citation>
    <scope>NUCLEOTIDE SEQUENCE</scope>
    <source>
        <strain evidence="3">CBS 339.90</strain>
    </source>
</reference>
<gene>
    <name evidence="3" type="primary">smc_1</name>
    <name evidence="3" type="ORF">DIS24_g12142</name>
</gene>
<proteinExistence type="predicted"/>
<feature type="compositionally biased region" description="Polar residues" evidence="2">
    <location>
        <begin position="277"/>
        <end position="291"/>
    </location>
</feature>